<dbReference type="PROSITE" id="PS51272">
    <property type="entry name" value="SLH"/>
    <property type="match status" value="3"/>
</dbReference>
<protein>
    <submittedName>
        <fullName evidence="15">Alkaline serine protease</fullName>
    </submittedName>
</protein>
<feature type="domain" description="SLH" evidence="14">
    <location>
        <begin position="529"/>
        <end position="592"/>
    </location>
</feature>
<feature type="active site" description="Charge relay system" evidence="11">
    <location>
        <position position="328"/>
    </location>
</feature>
<dbReference type="SUPFAM" id="SSF52743">
    <property type="entry name" value="Subtilisin-like"/>
    <property type="match status" value="1"/>
</dbReference>
<dbReference type="InterPro" id="IPR023827">
    <property type="entry name" value="Peptidase_S8_Asp-AS"/>
</dbReference>
<comment type="similarity">
    <text evidence="3 11 12">Belongs to the peptidase S8 family.</text>
</comment>
<dbReference type="InterPro" id="IPR015500">
    <property type="entry name" value="Peptidase_S8_subtilisin-rel"/>
</dbReference>
<evidence type="ECO:0000256" key="6">
    <source>
        <dbReference type="ARBA" id="ARBA00022723"/>
    </source>
</evidence>
<dbReference type="InterPro" id="IPR022398">
    <property type="entry name" value="Peptidase_S8_His-AS"/>
</dbReference>
<keyword evidence="8 11" id="KW-0378">Hydrolase</keyword>
<sequence>MKKNLFTAFLLTLVVFLLPIPSMAEENMAANNLIRVNILFNEEIDHTLLKDVNASIINEYDSIGAATADVESRYMPVLEVAATVKEVTIDQQVRTKAQTVPWSHEKLNLKNQQPSSLSGKGVKIAIVDSGIDFTHPDLKIAGGKCVLDITEDPEACSNSYMDDNGHGTHVAGIIGAQNNSIGVAGIAPNAMIYGVKALDYSGLGTTSTILAAMDWCIQNKMDIINLSLSLPVEDLAMKAMIDQAYNQGILVVAAAGNEGHKTDSDETVQYPAKFSNVIAVSALNKYNQVIDKSSIGAKVEFSAPGNAIVSTLPASIDRDGYGALTGTSMAAPHVTAMAALYIEKYPNLTNKQIRQKMQQNALDLGVPSRDPLYGYGLVQADTVPLVQENETKTAQTVGDKGSISITITSLPEVSQGYNLYRNNRLIISSGSEEMIEDYGVKGNIEYLLVPLLNGEEMVDQSHSFSVNVQNPVIPDLNNDLWYSRNMMYLYNKGIINGYLNGEVRPNKLVTRAEAVAMLGSSLGYSAEKRTTRFKDVPSDSFASGYIQAAYEQGILNGFPDGTFKPNSPVTRVEMAILLSKAYSLPNAESHSYTDVNTKVTGYESIYKIAGANITQGYPDGTFRPYEPMSRSTYSVFLSKVNNPRLK</sequence>
<dbReference type="PROSITE" id="PS00138">
    <property type="entry name" value="SUBTILASE_SER"/>
    <property type="match status" value="1"/>
</dbReference>
<dbReference type="OrthoDB" id="9798386at2"/>
<keyword evidence="7 13" id="KW-0732">Signal</keyword>
<reference evidence="15 16" key="1">
    <citation type="submission" date="2018-08" db="EMBL/GenBank/DDBJ databases">
        <title>Bacillus chawlae sp. nov., Bacillus glennii sp. nov., and Bacillus saganii sp. nov. Isolated from the Vehicle Assembly Building at Kennedy Space Center where the Viking Spacecraft were Assembled.</title>
        <authorList>
            <person name="Seuylemezian A."/>
            <person name="Vaishampayan P."/>
        </authorList>
    </citation>
    <scope>NUCLEOTIDE SEQUENCE [LARGE SCALE GENOMIC DNA]</scope>
    <source>
        <strain evidence="15 16">V47-23a</strain>
    </source>
</reference>
<evidence type="ECO:0000256" key="8">
    <source>
        <dbReference type="ARBA" id="ARBA00022801"/>
    </source>
</evidence>
<proteinExistence type="inferred from homology"/>
<evidence type="ECO:0000256" key="1">
    <source>
        <dbReference type="ARBA" id="ARBA00001913"/>
    </source>
</evidence>
<feature type="active site" description="Charge relay system" evidence="11">
    <location>
        <position position="166"/>
    </location>
</feature>
<dbReference type="PANTHER" id="PTHR43806">
    <property type="entry name" value="PEPTIDASE S8"/>
    <property type="match status" value="1"/>
</dbReference>
<keyword evidence="5 11" id="KW-0645">Protease</keyword>
<keyword evidence="4" id="KW-0964">Secreted</keyword>
<dbReference type="GO" id="GO:0006508">
    <property type="term" value="P:proteolysis"/>
    <property type="evidence" value="ECO:0007669"/>
    <property type="project" value="UniProtKB-KW"/>
</dbReference>
<dbReference type="EMBL" id="QVTE01000024">
    <property type="protein sequence ID" value="RFU69535.1"/>
    <property type="molecule type" value="Genomic_DNA"/>
</dbReference>
<evidence type="ECO:0000256" key="3">
    <source>
        <dbReference type="ARBA" id="ARBA00011073"/>
    </source>
</evidence>
<dbReference type="RefSeq" id="WP_117326459.1">
    <property type="nucleotide sequence ID" value="NZ_QVTE01000024.1"/>
</dbReference>
<dbReference type="GO" id="GO:0005576">
    <property type="term" value="C:extracellular region"/>
    <property type="evidence" value="ECO:0007669"/>
    <property type="project" value="UniProtKB-SubCell"/>
</dbReference>
<organism evidence="15 16">
    <name type="scientific">Peribacillus saganii</name>
    <dbReference type="NCBI Taxonomy" id="2303992"/>
    <lineage>
        <taxon>Bacteria</taxon>
        <taxon>Bacillati</taxon>
        <taxon>Bacillota</taxon>
        <taxon>Bacilli</taxon>
        <taxon>Bacillales</taxon>
        <taxon>Bacillaceae</taxon>
        <taxon>Peribacillus</taxon>
    </lineage>
</organism>
<evidence type="ECO:0000256" key="13">
    <source>
        <dbReference type="SAM" id="SignalP"/>
    </source>
</evidence>
<dbReference type="GO" id="GO:0004252">
    <property type="term" value="F:serine-type endopeptidase activity"/>
    <property type="evidence" value="ECO:0007669"/>
    <property type="project" value="UniProtKB-UniRule"/>
</dbReference>
<dbReference type="InterPro" id="IPR001119">
    <property type="entry name" value="SLH_dom"/>
</dbReference>
<evidence type="ECO:0000256" key="9">
    <source>
        <dbReference type="ARBA" id="ARBA00022825"/>
    </source>
</evidence>
<evidence type="ECO:0000313" key="16">
    <source>
        <dbReference type="Proteomes" id="UP000264541"/>
    </source>
</evidence>
<keyword evidence="9 11" id="KW-0720">Serine protease</keyword>
<evidence type="ECO:0000256" key="12">
    <source>
        <dbReference type="RuleBase" id="RU003355"/>
    </source>
</evidence>
<dbReference type="PRINTS" id="PR00723">
    <property type="entry name" value="SUBTILISIN"/>
</dbReference>
<evidence type="ECO:0000313" key="15">
    <source>
        <dbReference type="EMBL" id="RFU69535.1"/>
    </source>
</evidence>
<name>A0A372LP53_9BACI</name>
<dbReference type="PROSITE" id="PS00136">
    <property type="entry name" value="SUBTILASE_ASP"/>
    <property type="match status" value="1"/>
</dbReference>
<dbReference type="PANTHER" id="PTHR43806:SF11">
    <property type="entry name" value="CEREVISIN-RELATED"/>
    <property type="match status" value="1"/>
</dbReference>
<dbReference type="AlphaFoldDB" id="A0A372LP53"/>
<dbReference type="PROSITE" id="PS51892">
    <property type="entry name" value="SUBTILASE"/>
    <property type="match status" value="1"/>
</dbReference>
<dbReference type="InterPro" id="IPR034202">
    <property type="entry name" value="Subtilisin_Carlsberg-like"/>
</dbReference>
<evidence type="ECO:0000256" key="5">
    <source>
        <dbReference type="ARBA" id="ARBA00022670"/>
    </source>
</evidence>
<feature type="signal peptide" evidence="13">
    <location>
        <begin position="1"/>
        <end position="24"/>
    </location>
</feature>
<evidence type="ECO:0000256" key="4">
    <source>
        <dbReference type="ARBA" id="ARBA00022525"/>
    </source>
</evidence>
<dbReference type="Pfam" id="PF00395">
    <property type="entry name" value="SLH"/>
    <property type="match status" value="3"/>
</dbReference>
<evidence type="ECO:0000256" key="11">
    <source>
        <dbReference type="PROSITE-ProRule" id="PRU01240"/>
    </source>
</evidence>
<dbReference type="GO" id="GO:0046872">
    <property type="term" value="F:metal ion binding"/>
    <property type="evidence" value="ECO:0007669"/>
    <property type="project" value="UniProtKB-KW"/>
</dbReference>
<feature type="chain" id="PRO_5016993479" evidence="13">
    <location>
        <begin position="25"/>
        <end position="646"/>
    </location>
</feature>
<keyword evidence="10" id="KW-0106">Calcium</keyword>
<comment type="caution">
    <text evidence="15">The sequence shown here is derived from an EMBL/GenBank/DDBJ whole genome shotgun (WGS) entry which is preliminary data.</text>
</comment>
<comment type="subcellular location">
    <subcellularLocation>
        <location evidence="2">Secreted</location>
    </subcellularLocation>
</comment>
<evidence type="ECO:0000256" key="2">
    <source>
        <dbReference type="ARBA" id="ARBA00004613"/>
    </source>
</evidence>
<comment type="cofactor">
    <cofactor evidence="1">
        <name>Ca(2+)</name>
        <dbReference type="ChEBI" id="CHEBI:29108"/>
    </cofactor>
</comment>
<dbReference type="PROSITE" id="PS00137">
    <property type="entry name" value="SUBTILASE_HIS"/>
    <property type="match status" value="1"/>
</dbReference>
<dbReference type="Gene3D" id="3.40.50.200">
    <property type="entry name" value="Peptidase S8/S53 domain"/>
    <property type="match status" value="1"/>
</dbReference>
<accession>A0A372LP53</accession>
<feature type="domain" description="SLH" evidence="14">
    <location>
        <begin position="469"/>
        <end position="528"/>
    </location>
</feature>
<dbReference type="InterPro" id="IPR000209">
    <property type="entry name" value="Peptidase_S8/S53_dom"/>
</dbReference>
<dbReference type="InterPro" id="IPR050131">
    <property type="entry name" value="Peptidase_S8_subtilisin-like"/>
</dbReference>
<evidence type="ECO:0000256" key="10">
    <source>
        <dbReference type="ARBA" id="ARBA00022837"/>
    </source>
</evidence>
<dbReference type="InterPro" id="IPR036852">
    <property type="entry name" value="Peptidase_S8/S53_dom_sf"/>
</dbReference>
<keyword evidence="16" id="KW-1185">Reference proteome</keyword>
<gene>
    <name evidence="15" type="ORF">D0469_09215</name>
</gene>
<dbReference type="InterPro" id="IPR023828">
    <property type="entry name" value="Peptidase_S8_Ser-AS"/>
</dbReference>
<evidence type="ECO:0000256" key="7">
    <source>
        <dbReference type="ARBA" id="ARBA00022729"/>
    </source>
</evidence>
<evidence type="ECO:0000259" key="14">
    <source>
        <dbReference type="PROSITE" id="PS51272"/>
    </source>
</evidence>
<dbReference type="CDD" id="cd07477">
    <property type="entry name" value="Peptidases_S8_Subtilisin_subset"/>
    <property type="match status" value="1"/>
</dbReference>
<dbReference type="Pfam" id="PF00082">
    <property type="entry name" value="Peptidase_S8"/>
    <property type="match status" value="1"/>
</dbReference>
<feature type="active site" description="Charge relay system" evidence="11">
    <location>
        <position position="128"/>
    </location>
</feature>
<feature type="domain" description="SLH" evidence="14">
    <location>
        <begin position="593"/>
        <end position="646"/>
    </location>
</feature>
<keyword evidence="6" id="KW-0479">Metal-binding</keyword>
<dbReference type="Proteomes" id="UP000264541">
    <property type="component" value="Unassembled WGS sequence"/>
</dbReference>